<dbReference type="Proteomes" id="UP000193719">
    <property type="component" value="Unassembled WGS sequence"/>
</dbReference>
<keyword evidence="1" id="KW-0343">GTPase activation</keyword>
<dbReference type="Gene3D" id="1.20.5.170">
    <property type="match status" value="1"/>
</dbReference>
<evidence type="ECO:0000313" key="4">
    <source>
        <dbReference type="EMBL" id="ORX58513.1"/>
    </source>
</evidence>
<dbReference type="Gene3D" id="1.10.472.80">
    <property type="entry name" value="Ypt/Rab-GAP domain of gyp1p, domain 3"/>
    <property type="match status" value="1"/>
</dbReference>
<accession>A0A1Y1VK98</accession>
<dbReference type="SUPFAM" id="SSF47923">
    <property type="entry name" value="Ypt/Rab-GAP domain of gyp1p"/>
    <property type="match status" value="2"/>
</dbReference>
<dbReference type="AlphaFoldDB" id="A0A1Y1VK98"/>
<evidence type="ECO:0000256" key="1">
    <source>
        <dbReference type="ARBA" id="ARBA00022468"/>
    </source>
</evidence>
<gene>
    <name evidence="4" type="ORF">BCR36DRAFT_113404</name>
</gene>
<dbReference type="GO" id="GO:0005096">
    <property type="term" value="F:GTPase activator activity"/>
    <property type="evidence" value="ECO:0007669"/>
    <property type="project" value="UniProtKB-KW"/>
</dbReference>
<dbReference type="Gene3D" id="1.10.8.270">
    <property type="entry name" value="putative rabgap domain of human tbc1 domain family member 14 like domains"/>
    <property type="match status" value="1"/>
</dbReference>
<evidence type="ECO:0000259" key="3">
    <source>
        <dbReference type="PROSITE" id="PS50086"/>
    </source>
</evidence>
<name>A0A1Y1VK98_9FUNG</name>
<dbReference type="PANTHER" id="PTHR47219">
    <property type="entry name" value="RAB GTPASE-ACTIVATING PROTEIN 1-LIKE"/>
    <property type="match status" value="1"/>
</dbReference>
<dbReference type="InterPro" id="IPR050302">
    <property type="entry name" value="Rab_GAP_TBC_domain"/>
</dbReference>
<dbReference type="FunFam" id="1.10.8.270:FF:000001">
    <property type="entry name" value="TBC1 domain family member 1"/>
    <property type="match status" value="1"/>
</dbReference>
<dbReference type="Gene3D" id="1.10.10.750">
    <property type="entry name" value="Ypt/Rab-GAP domain of gyp1p, domain 1"/>
    <property type="match status" value="1"/>
</dbReference>
<dbReference type="EMBL" id="MCFH01000004">
    <property type="protein sequence ID" value="ORX58513.1"/>
    <property type="molecule type" value="Genomic_DNA"/>
</dbReference>
<dbReference type="Pfam" id="PF23436">
    <property type="entry name" value="RabGap-TBC_2"/>
    <property type="match status" value="1"/>
</dbReference>
<sequence length="427" mass="50401">MVDYEGMARKQTALLTKKIRQGIPDSLRGTLWQLISKSKNHDLEQTYAELLKENTTYEKIIRRDLSRTFPNHEYFKDSEGEGQESLFNVMKVYSLYDTELGYCQGLSFIVGPLLLNMPDEEAFCVLIRLMEGYNMRGLYTPNMEGLQLRLYQFDQLLYDLLPKVARHLENEGIRSTMYASQWFMTLFAYKFPLELVFRILDVLFAEGYESIFRIAFALLKKNQDFILEFGFESLIDFLKNGLFDIYDNDISELINDASEIKIPKRRLDKLANHFIQMTKEIDDTNLKMDHLKKENRELNTEIQRLSLAVENLTTENAELRNEIEDCKFEEEANKTLIDALQKQIEESEKLVAHTLKDAQKQAEEQVRIQLDVLINKNIDNTRKNQELEDRVAELEQLLVDIKIKYAESEIEKDNYQRKWENLKRFIE</sequence>
<reference evidence="4 5" key="2">
    <citation type="submission" date="2016-08" db="EMBL/GenBank/DDBJ databases">
        <title>Pervasive Adenine N6-methylation of Active Genes in Fungi.</title>
        <authorList>
            <consortium name="DOE Joint Genome Institute"/>
            <person name="Mondo S.J."/>
            <person name="Dannebaum R.O."/>
            <person name="Kuo R.C."/>
            <person name="Labutti K."/>
            <person name="Haridas S."/>
            <person name="Kuo A."/>
            <person name="Salamov A."/>
            <person name="Ahrendt S.R."/>
            <person name="Lipzen A."/>
            <person name="Sullivan W."/>
            <person name="Andreopoulos W.B."/>
            <person name="Clum A."/>
            <person name="Lindquist E."/>
            <person name="Daum C."/>
            <person name="Ramamoorthy G.K."/>
            <person name="Gryganskyi A."/>
            <person name="Culley D."/>
            <person name="Magnuson J.K."/>
            <person name="James T.Y."/>
            <person name="O'Malley M.A."/>
            <person name="Stajich J.E."/>
            <person name="Spatafora J.W."/>
            <person name="Visel A."/>
            <person name="Grigoriev I.V."/>
        </authorList>
    </citation>
    <scope>NUCLEOTIDE SEQUENCE [LARGE SCALE GENOMIC DNA]</scope>
    <source>
        <strain evidence="5">finn</strain>
    </source>
</reference>
<dbReference type="OrthoDB" id="295078at2759"/>
<keyword evidence="5" id="KW-1185">Reference proteome</keyword>
<feature type="domain" description="Rab-GAP TBC" evidence="3">
    <location>
        <begin position="22"/>
        <end position="207"/>
    </location>
</feature>
<proteinExistence type="predicted"/>
<evidence type="ECO:0000256" key="2">
    <source>
        <dbReference type="SAM" id="Coils"/>
    </source>
</evidence>
<protein>
    <submittedName>
        <fullName evidence="4">RabGAP/TBC</fullName>
    </submittedName>
</protein>
<dbReference type="GO" id="GO:0031267">
    <property type="term" value="F:small GTPase binding"/>
    <property type="evidence" value="ECO:0007669"/>
    <property type="project" value="TreeGrafter"/>
</dbReference>
<dbReference type="SMART" id="SM00164">
    <property type="entry name" value="TBC"/>
    <property type="match status" value="1"/>
</dbReference>
<dbReference type="InterPro" id="IPR000195">
    <property type="entry name" value="Rab-GAP-TBC_dom"/>
</dbReference>
<dbReference type="STRING" id="1754191.A0A1Y1VK98"/>
<dbReference type="PROSITE" id="PS50086">
    <property type="entry name" value="TBC_RABGAP"/>
    <property type="match status" value="1"/>
</dbReference>
<keyword evidence="2" id="KW-0175">Coiled coil</keyword>
<feature type="coiled-coil region" evidence="2">
    <location>
        <begin position="274"/>
        <end position="418"/>
    </location>
</feature>
<organism evidence="4 5">
    <name type="scientific">Piromyces finnis</name>
    <dbReference type="NCBI Taxonomy" id="1754191"/>
    <lineage>
        <taxon>Eukaryota</taxon>
        <taxon>Fungi</taxon>
        <taxon>Fungi incertae sedis</taxon>
        <taxon>Chytridiomycota</taxon>
        <taxon>Chytridiomycota incertae sedis</taxon>
        <taxon>Neocallimastigomycetes</taxon>
        <taxon>Neocallimastigales</taxon>
        <taxon>Neocallimastigaceae</taxon>
        <taxon>Piromyces</taxon>
    </lineage>
</organism>
<evidence type="ECO:0000313" key="5">
    <source>
        <dbReference type="Proteomes" id="UP000193719"/>
    </source>
</evidence>
<reference evidence="4 5" key="1">
    <citation type="submission" date="2016-08" db="EMBL/GenBank/DDBJ databases">
        <title>Genomes of anaerobic fungi encode conserved fungal cellulosomes for biomass hydrolysis.</title>
        <authorList>
            <consortium name="DOE Joint Genome Institute"/>
            <person name="Haitjema C.H."/>
            <person name="Gilmore S.P."/>
            <person name="Henske J.K."/>
            <person name="Solomon K.V."/>
            <person name="De Groot R."/>
            <person name="Kuo A."/>
            <person name="Mondo S.J."/>
            <person name="Salamov A.A."/>
            <person name="Labutti K."/>
            <person name="Zhao Z."/>
            <person name="Chiniquy J."/>
            <person name="Barry K."/>
            <person name="Brewer H.M."/>
            <person name="Purvine S.O."/>
            <person name="Wright A.T."/>
            <person name="Boxma B."/>
            <person name="Van Alen T."/>
            <person name="Hackstein J.H."/>
            <person name="Baker S.E."/>
            <person name="Grigoriev I.V."/>
            <person name="O'Malley M.A."/>
        </authorList>
    </citation>
    <scope>NUCLEOTIDE SEQUENCE [LARGE SCALE GENOMIC DNA]</scope>
    <source>
        <strain evidence="5">finn</strain>
    </source>
</reference>
<dbReference type="InterPro" id="IPR035969">
    <property type="entry name" value="Rab-GAP_TBC_sf"/>
</dbReference>
<dbReference type="FunFam" id="1.10.472.80:FF:000027">
    <property type="entry name" value="GTPase activating protein (Evi5)"/>
    <property type="match status" value="1"/>
</dbReference>
<dbReference type="PANTHER" id="PTHR47219:SF9">
    <property type="entry name" value="GTPASE ACTIVATING PROTEIN AND CENTROSOME-ASSOCIATED, ISOFORM B"/>
    <property type="match status" value="1"/>
</dbReference>
<comment type="caution">
    <text evidence="4">The sequence shown here is derived from an EMBL/GenBank/DDBJ whole genome shotgun (WGS) entry which is preliminary data.</text>
</comment>